<dbReference type="EMBL" id="WIUZ02000003">
    <property type="protein sequence ID" value="KAF9789405.1"/>
    <property type="molecule type" value="Genomic_DNA"/>
</dbReference>
<reference evidence="2" key="1">
    <citation type="journal article" date="2020" name="Nat. Commun.">
        <title>Large-scale genome sequencing of mycorrhizal fungi provides insights into the early evolution of symbiotic traits.</title>
        <authorList>
            <person name="Miyauchi S."/>
            <person name="Kiss E."/>
            <person name="Kuo A."/>
            <person name="Drula E."/>
            <person name="Kohler A."/>
            <person name="Sanchez-Garcia M."/>
            <person name="Morin E."/>
            <person name="Andreopoulos B."/>
            <person name="Barry K.W."/>
            <person name="Bonito G."/>
            <person name="Buee M."/>
            <person name="Carver A."/>
            <person name="Chen C."/>
            <person name="Cichocki N."/>
            <person name="Clum A."/>
            <person name="Culley D."/>
            <person name="Crous P.W."/>
            <person name="Fauchery L."/>
            <person name="Girlanda M."/>
            <person name="Hayes R.D."/>
            <person name="Keri Z."/>
            <person name="LaButti K."/>
            <person name="Lipzen A."/>
            <person name="Lombard V."/>
            <person name="Magnuson J."/>
            <person name="Maillard F."/>
            <person name="Murat C."/>
            <person name="Nolan M."/>
            <person name="Ohm R.A."/>
            <person name="Pangilinan J."/>
            <person name="Pereira M.F."/>
            <person name="Perotto S."/>
            <person name="Peter M."/>
            <person name="Pfister S."/>
            <person name="Riley R."/>
            <person name="Sitrit Y."/>
            <person name="Stielow J.B."/>
            <person name="Szollosi G."/>
            <person name="Zifcakova L."/>
            <person name="Stursova M."/>
            <person name="Spatafora J.W."/>
            <person name="Tedersoo L."/>
            <person name="Vaario L.M."/>
            <person name="Yamada A."/>
            <person name="Yan M."/>
            <person name="Wang P."/>
            <person name="Xu J."/>
            <person name="Bruns T."/>
            <person name="Baldrian P."/>
            <person name="Vilgalys R."/>
            <person name="Dunand C."/>
            <person name="Henrissat B."/>
            <person name="Grigoriev I.V."/>
            <person name="Hibbett D."/>
            <person name="Nagy L.G."/>
            <person name="Martin F.M."/>
        </authorList>
    </citation>
    <scope>NUCLEOTIDE SEQUENCE</scope>
    <source>
        <strain evidence="2">UH-Tt-Lm1</strain>
    </source>
</reference>
<feature type="region of interest" description="Disordered" evidence="1">
    <location>
        <begin position="180"/>
        <end position="200"/>
    </location>
</feature>
<dbReference type="OrthoDB" id="3222453at2759"/>
<feature type="compositionally biased region" description="Pro residues" evidence="1">
    <location>
        <begin position="185"/>
        <end position="198"/>
    </location>
</feature>
<organism evidence="2 3">
    <name type="scientific">Thelephora terrestris</name>
    <dbReference type="NCBI Taxonomy" id="56493"/>
    <lineage>
        <taxon>Eukaryota</taxon>
        <taxon>Fungi</taxon>
        <taxon>Dikarya</taxon>
        <taxon>Basidiomycota</taxon>
        <taxon>Agaricomycotina</taxon>
        <taxon>Agaricomycetes</taxon>
        <taxon>Thelephorales</taxon>
        <taxon>Thelephoraceae</taxon>
        <taxon>Thelephora</taxon>
    </lineage>
</organism>
<keyword evidence="3" id="KW-1185">Reference proteome</keyword>
<gene>
    <name evidence="2" type="ORF">BJ322DRAFT_532918</name>
</gene>
<feature type="region of interest" description="Disordered" evidence="1">
    <location>
        <begin position="255"/>
        <end position="274"/>
    </location>
</feature>
<name>A0A9P6LA41_9AGAM</name>
<evidence type="ECO:0000313" key="2">
    <source>
        <dbReference type="EMBL" id="KAF9789405.1"/>
    </source>
</evidence>
<evidence type="ECO:0000313" key="3">
    <source>
        <dbReference type="Proteomes" id="UP000736335"/>
    </source>
</evidence>
<proteinExistence type="predicted"/>
<accession>A0A9P6LA41</accession>
<dbReference type="Proteomes" id="UP000736335">
    <property type="component" value="Unassembled WGS sequence"/>
</dbReference>
<reference evidence="2" key="2">
    <citation type="submission" date="2020-11" db="EMBL/GenBank/DDBJ databases">
        <authorList>
            <consortium name="DOE Joint Genome Institute"/>
            <person name="Kuo A."/>
            <person name="Miyauchi S."/>
            <person name="Kiss E."/>
            <person name="Drula E."/>
            <person name="Kohler A."/>
            <person name="Sanchez-Garcia M."/>
            <person name="Andreopoulos B."/>
            <person name="Barry K.W."/>
            <person name="Bonito G."/>
            <person name="Buee M."/>
            <person name="Carver A."/>
            <person name="Chen C."/>
            <person name="Cichocki N."/>
            <person name="Clum A."/>
            <person name="Culley D."/>
            <person name="Crous P.W."/>
            <person name="Fauchery L."/>
            <person name="Girlanda M."/>
            <person name="Hayes R."/>
            <person name="Keri Z."/>
            <person name="Labutti K."/>
            <person name="Lipzen A."/>
            <person name="Lombard V."/>
            <person name="Magnuson J."/>
            <person name="Maillard F."/>
            <person name="Morin E."/>
            <person name="Murat C."/>
            <person name="Nolan M."/>
            <person name="Ohm R."/>
            <person name="Pangilinan J."/>
            <person name="Pereira M."/>
            <person name="Perotto S."/>
            <person name="Peter M."/>
            <person name="Riley R."/>
            <person name="Sitrit Y."/>
            <person name="Stielow B."/>
            <person name="Szollosi G."/>
            <person name="Zifcakova L."/>
            <person name="Stursova M."/>
            <person name="Spatafora J.W."/>
            <person name="Tedersoo L."/>
            <person name="Vaario L.-M."/>
            <person name="Yamada A."/>
            <person name="Yan M."/>
            <person name="Wang P."/>
            <person name="Xu J."/>
            <person name="Bruns T."/>
            <person name="Baldrian P."/>
            <person name="Vilgalys R."/>
            <person name="Henrissat B."/>
            <person name="Grigoriev I.V."/>
            <person name="Hibbett D."/>
            <person name="Nagy L.G."/>
            <person name="Martin F.M."/>
        </authorList>
    </citation>
    <scope>NUCLEOTIDE SEQUENCE</scope>
    <source>
        <strain evidence="2">UH-Tt-Lm1</strain>
    </source>
</reference>
<sequence length="413" mass="45134">MFSAGLPCRERERGVKVPSTFEQLIVGETWSRKRDPGYFASSTSRQGGLTLKYDTTEVIAEPLGSGSANISFQLTGYRGATLVTGHDTFREDALGYGDFDTYTKRHYKSWVEFARNKGYGNNVRPVLVYGFDKTLKYDMMAYSRNHTSVEAGVTISVPMIGSASASIWGEFRSECTPHFKHGPGPLGPPDVRPPPTARRPPTKYNQCVFIRYFTMRWPPLPMVMRAGAGPHDLGSGENEGDTFPELAVQSDVDFDGDENREGEWDPVTDDTGSELGGVISNVPNDEGYDSWDAIAHYVFKNSNAKSVLMHHKDLAGIRAMGNESDIKYLLAMHKPRITVDKDGVGGIICGEDLLASQAATMDLPLNESLDENYNDTTGSIDASDVPPPSLTATSQYTEKIGGGDFAGIAGEVR</sequence>
<comment type="caution">
    <text evidence="2">The sequence shown here is derived from an EMBL/GenBank/DDBJ whole genome shotgun (WGS) entry which is preliminary data.</text>
</comment>
<protein>
    <submittedName>
        <fullName evidence="2">Uncharacterized protein</fullName>
    </submittedName>
</protein>
<dbReference type="AlphaFoldDB" id="A0A9P6LA41"/>
<evidence type="ECO:0000256" key="1">
    <source>
        <dbReference type="SAM" id="MobiDB-lite"/>
    </source>
</evidence>